<protein>
    <submittedName>
        <fullName evidence="2">Uncharacterized protein</fullName>
    </submittedName>
</protein>
<evidence type="ECO:0000313" key="3">
    <source>
        <dbReference type="Proteomes" id="UP000314294"/>
    </source>
</evidence>
<dbReference type="Proteomes" id="UP000314294">
    <property type="component" value="Unassembled WGS sequence"/>
</dbReference>
<evidence type="ECO:0000313" key="2">
    <source>
        <dbReference type="EMBL" id="TNN55625.1"/>
    </source>
</evidence>
<sequence>MGRGVGGRAGARVAEEPRAGLGGRRRRGRAGQRRHEGRRRLASDRHKHLSVRVEAQTLGRLLRLGVAVALSDRLLGPLAVEPPRGVLQVEDLHGPLLPDLVGHLVRVDPHAQLRGDVCAHLLRVQSAPLGGQLHHGVPRGSQVNAAEGGASERRFGVPVALKAGHQYPLQLLAKQVRSAPRQLVVQVGHDEVEGDLHLQMHGCTRAREVWHWVLHSIHCLEHIYSELTSSTI</sequence>
<keyword evidence="3" id="KW-1185">Reference proteome</keyword>
<evidence type="ECO:0000256" key="1">
    <source>
        <dbReference type="SAM" id="MobiDB-lite"/>
    </source>
</evidence>
<feature type="compositionally biased region" description="Basic residues" evidence="1">
    <location>
        <begin position="23"/>
        <end position="38"/>
    </location>
</feature>
<organism evidence="2 3">
    <name type="scientific">Liparis tanakae</name>
    <name type="common">Tanaka's snailfish</name>
    <dbReference type="NCBI Taxonomy" id="230148"/>
    <lineage>
        <taxon>Eukaryota</taxon>
        <taxon>Metazoa</taxon>
        <taxon>Chordata</taxon>
        <taxon>Craniata</taxon>
        <taxon>Vertebrata</taxon>
        <taxon>Euteleostomi</taxon>
        <taxon>Actinopterygii</taxon>
        <taxon>Neopterygii</taxon>
        <taxon>Teleostei</taxon>
        <taxon>Neoteleostei</taxon>
        <taxon>Acanthomorphata</taxon>
        <taxon>Eupercaria</taxon>
        <taxon>Perciformes</taxon>
        <taxon>Cottioidei</taxon>
        <taxon>Cottales</taxon>
        <taxon>Liparidae</taxon>
        <taxon>Liparis</taxon>
    </lineage>
</organism>
<gene>
    <name evidence="2" type="ORF">EYF80_034141</name>
</gene>
<dbReference type="EMBL" id="SRLO01000450">
    <property type="protein sequence ID" value="TNN55625.1"/>
    <property type="molecule type" value="Genomic_DNA"/>
</dbReference>
<reference evidence="2 3" key="1">
    <citation type="submission" date="2019-03" db="EMBL/GenBank/DDBJ databases">
        <title>First draft genome of Liparis tanakae, snailfish: a comprehensive survey of snailfish specific genes.</title>
        <authorList>
            <person name="Kim W."/>
            <person name="Song I."/>
            <person name="Jeong J.-H."/>
            <person name="Kim D."/>
            <person name="Kim S."/>
            <person name="Ryu S."/>
            <person name="Song J.Y."/>
            <person name="Lee S.K."/>
        </authorList>
    </citation>
    <scope>NUCLEOTIDE SEQUENCE [LARGE SCALE GENOMIC DNA]</scope>
    <source>
        <tissue evidence="2">Muscle</tissue>
    </source>
</reference>
<name>A0A4Z2GR87_9TELE</name>
<feature type="region of interest" description="Disordered" evidence="1">
    <location>
        <begin position="1"/>
        <end position="45"/>
    </location>
</feature>
<proteinExistence type="predicted"/>
<comment type="caution">
    <text evidence="2">The sequence shown here is derived from an EMBL/GenBank/DDBJ whole genome shotgun (WGS) entry which is preliminary data.</text>
</comment>
<dbReference type="AlphaFoldDB" id="A0A4Z2GR87"/>
<accession>A0A4Z2GR87</accession>